<name>A0ABR0JTK1_9EURO</name>
<reference evidence="3 4" key="1">
    <citation type="submission" date="2023-08" db="EMBL/GenBank/DDBJ databases">
        <title>Black Yeasts Isolated from many extreme environments.</title>
        <authorList>
            <person name="Coleine C."/>
            <person name="Stajich J.E."/>
            <person name="Selbmann L."/>
        </authorList>
    </citation>
    <scope>NUCLEOTIDE SEQUENCE [LARGE SCALE GENOMIC DNA]</scope>
    <source>
        <strain evidence="3 4">CCFEE 5885</strain>
    </source>
</reference>
<dbReference type="Proteomes" id="UP001345013">
    <property type="component" value="Unassembled WGS sequence"/>
</dbReference>
<dbReference type="EMBL" id="JAVRRG010000353">
    <property type="protein sequence ID" value="KAK5071416.1"/>
    <property type="molecule type" value="Genomic_DNA"/>
</dbReference>
<sequence length="337" mass="38565">MAAAETLTSIKEVIPDLGDHLKLDPAVLKVLPSGCNVLEAVTFGTAAWTRAIRVDVALHDGTAKSYFLKCASEDQGRRMMNGEFASMSAIAQYLPEFVPRPCAWGQFERGPADTYFFLLEFVDIATGAPEPKLFCSQLARLHTESVSPTGKFGFHEISCHGPNWQNTEWHDSWSAYFTRLLDQFFYRDVEHNGHNESYEEQYETLKNVTIPRILEPLQSEGRVLKPSLIHGDLWEENCGTDLHSGQPVVFDAAAHYAHNEFDLGMWRRDIVRFGKAHVRQYLRLVPPSEPREQWDDRHRLYSIKYDLAHSIALPETCEAQRKLIMDNMLYLNQKYGK</sequence>
<proteinExistence type="predicted"/>
<dbReference type="PANTHER" id="PTHR12149">
    <property type="entry name" value="FRUCTOSAMINE 3 KINASE-RELATED PROTEIN"/>
    <property type="match status" value="1"/>
</dbReference>
<comment type="catalytic activity">
    <reaction evidence="2">
        <text>N(6)-D-ribulosyl-L-lysyl-[protein] + ATP = N(6)-(3-O-phospho-D-ribulosyl)-L-lysyl-[protein] + ADP + H(+)</text>
        <dbReference type="Rhea" id="RHEA:48432"/>
        <dbReference type="Rhea" id="RHEA-COMP:12103"/>
        <dbReference type="Rhea" id="RHEA-COMP:12104"/>
        <dbReference type="ChEBI" id="CHEBI:15378"/>
        <dbReference type="ChEBI" id="CHEBI:30616"/>
        <dbReference type="ChEBI" id="CHEBI:90418"/>
        <dbReference type="ChEBI" id="CHEBI:90420"/>
        <dbReference type="ChEBI" id="CHEBI:456216"/>
        <dbReference type="EC" id="2.7.1.172"/>
    </reaction>
    <physiologicalReaction direction="left-to-right" evidence="2">
        <dbReference type="Rhea" id="RHEA:48433"/>
    </physiologicalReaction>
</comment>
<comment type="caution">
    <text evidence="3">The sequence shown here is derived from an EMBL/GenBank/DDBJ whole genome shotgun (WGS) entry which is preliminary data.</text>
</comment>
<dbReference type="EC" id="2.7.1.172" evidence="1"/>
<dbReference type="SUPFAM" id="SSF56112">
    <property type="entry name" value="Protein kinase-like (PK-like)"/>
    <property type="match status" value="1"/>
</dbReference>
<protein>
    <recommendedName>
        <fullName evidence="1">protein-ribulosamine 3-kinase</fullName>
        <ecNumber evidence="1">2.7.1.172</ecNumber>
    </recommendedName>
</protein>
<dbReference type="InterPro" id="IPR016477">
    <property type="entry name" value="Fructo-/Ketosamine-3-kinase"/>
</dbReference>
<accession>A0ABR0JTK1</accession>
<evidence type="ECO:0000313" key="4">
    <source>
        <dbReference type="Proteomes" id="UP001345013"/>
    </source>
</evidence>
<dbReference type="InterPro" id="IPR011009">
    <property type="entry name" value="Kinase-like_dom_sf"/>
</dbReference>
<keyword evidence="4" id="KW-1185">Reference proteome</keyword>
<dbReference type="Pfam" id="PF03881">
    <property type="entry name" value="Fructosamin_kin"/>
    <property type="match status" value="1"/>
</dbReference>
<dbReference type="Gene3D" id="3.90.1200.10">
    <property type="match status" value="1"/>
</dbReference>
<dbReference type="PANTHER" id="PTHR12149:SF8">
    <property type="entry name" value="PROTEIN-RIBULOSAMINE 3-KINASE"/>
    <property type="match status" value="1"/>
</dbReference>
<evidence type="ECO:0000313" key="3">
    <source>
        <dbReference type="EMBL" id="KAK5071416.1"/>
    </source>
</evidence>
<evidence type="ECO:0000256" key="2">
    <source>
        <dbReference type="ARBA" id="ARBA00048655"/>
    </source>
</evidence>
<gene>
    <name evidence="3" type="ORF">LTR24_010540</name>
</gene>
<organism evidence="3 4">
    <name type="scientific">Lithohypha guttulata</name>
    <dbReference type="NCBI Taxonomy" id="1690604"/>
    <lineage>
        <taxon>Eukaryota</taxon>
        <taxon>Fungi</taxon>
        <taxon>Dikarya</taxon>
        <taxon>Ascomycota</taxon>
        <taxon>Pezizomycotina</taxon>
        <taxon>Eurotiomycetes</taxon>
        <taxon>Chaetothyriomycetidae</taxon>
        <taxon>Chaetothyriales</taxon>
        <taxon>Trichomeriaceae</taxon>
        <taxon>Lithohypha</taxon>
    </lineage>
</organism>
<evidence type="ECO:0000256" key="1">
    <source>
        <dbReference type="ARBA" id="ARBA00011961"/>
    </source>
</evidence>